<proteinExistence type="predicted"/>
<dbReference type="AlphaFoldDB" id="A0A183UHC9"/>
<evidence type="ECO:0000313" key="2">
    <source>
        <dbReference type="Proteomes" id="UP000050794"/>
    </source>
</evidence>
<dbReference type="Proteomes" id="UP000050794">
    <property type="component" value="Unassembled WGS sequence"/>
</dbReference>
<evidence type="ECO:0000313" key="1">
    <source>
        <dbReference type="EMBL" id="VDM39220.1"/>
    </source>
</evidence>
<protein>
    <submittedName>
        <fullName evidence="3">BEACH domain-containing protein</fullName>
    </submittedName>
</protein>
<sequence>MGGGCPGCIWLFEDTLMLSNHCLLFEENGVTYYGEAAIAKQMQHYSAISEPDNLIQCSANEIQQRSMHFDVNSPMSLTSFDGPVAISAEAPLQASLVPREEPNMEWNRTSDMWMGPPPTFQQPADQQTTVIPVVSPPFTVFPGLQFLTSSNGFPARTRSFTHTFQQKSLLQLKTPFPPVFYPLFIVSWETGGRDGQWIAHLMK</sequence>
<keyword evidence="2" id="KW-1185">Reference proteome</keyword>
<organism evidence="2 3">
    <name type="scientific">Toxocara canis</name>
    <name type="common">Canine roundworm</name>
    <dbReference type="NCBI Taxonomy" id="6265"/>
    <lineage>
        <taxon>Eukaryota</taxon>
        <taxon>Metazoa</taxon>
        <taxon>Ecdysozoa</taxon>
        <taxon>Nematoda</taxon>
        <taxon>Chromadorea</taxon>
        <taxon>Rhabditida</taxon>
        <taxon>Spirurina</taxon>
        <taxon>Ascaridomorpha</taxon>
        <taxon>Ascaridoidea</taxon>
        <taxon>Toxocaridae</taxon>
        <taxon>Toxocara</taxon>
    </lineage>
</organism>
<dbReference type="WBParaSite" id="TCNE_0000789901-mRNA-1">
    <property type="protein sequence ID" value="TCNE_0000789901-mRNA-1"/>
    <property type="gene ID" value="TCNE_0000789901"/>
</dbReference>
<dbReference type="EMBL" id="UYWY01019781">
    <property type="protein sequence ID" value="VDM39220.1"/>
    <property type="molecule type" value="Genomic_DNA"/>
</dbReference>
<reference evidence="1 2" key="2">
    <citation type="submission" date="2018-11" db="EMBL/GenBank/DDBJ databases">
        <authorList>
            <consortium name="Pathogen Informatics"/>
        </authorList>
    </citation>
    <scope>NUCLEOTIDE SEQUENCE [LARGE SCALE GENOMIC DNA]</scope>
</reference>
<reference evidence="3" key="1">
    <citation type="submission" date="2016-06" db="UniProtKB">
        <authorList>
            <consortium name="WormBaseParasite"/>
        </authorList>
    </citation>
    <scope>IDENTIFICATION</scope>
</reference>
<evidence type="ECO:0000313" key="3">
    <source>
        <dbReference type="WBParaSite" id="TCNE_0000789901-mRNA-1"/>
    </source>
</evidence>
<name>A0A183UHC9_TOXCA</name>
<accession>A0A183UHC9</accession>
<gene>
    <name evidence="1" type="ORF">TCNE_LOCUS7899</name>
</gene>